<dbReference type="OrthoDB" id="9814783at2"/>
<evidence type="ECO:0000313" key="3">
    <source>
        <dbReference type="Proteomes" id="UP000247772"/>
    </source>
</evidence>
<dbReference type="RefSeq" id="WP_110857449.1">
    <property type="nucleotide sequence ID" value="NZ_JACHVZ010000012.1"/>
</dbReference>
<dbReference type="NCBIfam" id="TIGR00249">
    <property type="entry name" value="sixA"/>
    <property type="match status" value="1"/>
</dbReference>
<dbReference type="GO" id="GO:0101006">
    <property type="term" value="F:protein histidine phosphatase activity"/>
    <property type="evidence" value="ECO:0007669"/>
    <property type="project" value="InterPro"/>
</dbReference>
<dbReference type="InterPro" id="IPR013078">
    <property type="entry name" value="His_Pase_superF_clade-1"/>
</dbReference>
<dbReference type="EC" id="3.1.3.-" evidence="1"/>
<proteinExistence type="predicted"/>
<organism evidence="2 3">
    <name type="scientific">Paraburkholderia silvatlantica</name>
    <dbReference type="NCBI Taxonomy" id="321895"/>
    <lineage>
        <taxon>Bacteria</taxon>
        <taxon>Pseudomonadati</taxon>
        <taxon>Pseudomonadota</taxon>
        <taxon>Betaproteobacteria</taxon>
        <taxon>Burkholderiales</taxon>
        <taxon>Burkholderiaceae</taxon>
        <taxon>Paraburkholderia</taxon>
    </lineage>
</organism>
<dbReference type="EMBL" id="JACHVZ010000012">
    <property type="protein sequence ID" value="MBB2929926.1"/>
    <property type="molecule type" value="Genomic_DNA"/>
</dbReference>
<dbReference type="InterPro" id="IPR029033">
    <property type="entry name" value="His_PPase_superfam"/>
</dbReference>
<keyword evidence="1" id="KW-0378">Hydrolase</keyword>
<dbReference type="Proteomes" id="UP000247772">
    <property type="component" value="Unassembled WGS sequence"/>
</dbReference>
<dbReference type="Pfam" id="PF00300">
    <property type="entry name" value="His_Phos_1"/>
    <property type="match status" value="1"/>
</dbReference>
<dbReference type="GO" id="GO:0005737">
    <property type="term" value="C:cytoplasm"/>
    <property type="evidence" value="ECO:0007669"/>
    <property type="project" value="InterPro"/>
</dbReference>
<evidence type="ECO:0000313" key="4">
    <source>
        <dbReference type="Proteomes" id="UP000533533"/>
    </source>
</evidence>
<dbReference type="AlphaFoldDB" id="A0A2U1A8U6"/>
<comment type="caution">
    <text evidence="2">The sequence shown here is derived from an EMBL/GenBank/DDBJ whole genome shotgun (WGS) entry which is preliminary data.</text>
</comment>
<evidence type="ECO:0000313" key="1">
    <source>
        <dbReference type="EMBL" id="MBB2929926.1"/>
    </source>
</evidence>
<dbReference type="Gene3D" id="3.40.50.1240">
    <property type="entry name" value="Phosphoglycerate mutase-like"/>
    <property type="match status" value="1"/>
</dbReference>
<dbReference type="SMART" id="SM00855">
    <property type="entry name" value="PGAM"/>
    <property type="match status" value="1"/>
</dbReference>
<dbReference type="InterPro" id="IPR004449">
    <property type="entry name" value="SixA"/>
</dbReference>
<dbReference type="CDD" id="cd07067">
    <property type="entry name" value="HP_PGM_like"/>
    <property type="match status" value="1"/>
</dbReference>
<name>A0A2U1A8U6_9BURK</name>
<keyword evidence="4" id="KW-1185">Reference proteome</keyword>
<accession>A0A2U1A8U6</accession>
<gene>
    <name evidence="2" type="ORF">C7410_1385</name>
    <name evidence="1" type="ORF">FHX59_004374</name>
</gene>
<evidence type="ECO:0000313" key="2">
    <source>
        <dbReference type="EMBL" id="PYE14468.1"/>
    </source>
</evidence>
<dbReference type="EMBL" id="QJSQ01000038">
    <property type="protein sequence ID" value="PYE14468.1"/>
    <property type="molecule type" value="Genomic_DNA"/>
</dbReference>
<dbReference type="SUPFAM" id="SSF53254">
    <property type="entry name" value="Phosphoglycerate mutase-like"/>
    <property type="match status" value="1"/>
</dbReference>
<protein>
    <submittedName>
        <fullName evidence="1 2">Phosphohistidine phosphatase</fullName>
        <ecNumber evidence="1">3.1.3.-</ecNumber>
    </submittedName>
</protein>
<dbReference type="Proteomes" id="UP000533533">
    <property type="component" value="Unassembled WGS sequence"/>
</dbReference>
<sequence>MHLILWRHAEAEDVAATDLARPLTTRGRKQAQNVARWLRARLPDDAVILASPAARTIQTAEALTDQYRVVRELAPAASVEQVLTAVGWPEGLASTVVVVGHQPTLGEVAARLLSGDADSRSWAVKKAGVLWLASRERNGSDQAVLHAAITPDLV</sequence>
<reference evidence="2 3" key="1">
    <citation type="submission" date="2018-06" db="EMBL/GenBank/DDBJ databases">
        <title>Genomic Encyclopedia of Type Strains, Phase IV (KMG-V): Genome sequencing to study the core and pangenomes of soil and plant-associated prokaryotes.</title>
        <authorList>
            <person name="Whitman W."/>
        </authorList>
    </citation>
    <scope>NUCLEOTIDE SEQUENCE [LARGE SCALE GENOMIC DNA]</scope>
    <source>
        <strain evidence="2 3">SRCL-318</strain>
        <strain evidence="1 4">SRMrh-85</strain>
    </source>
</reference>